<gene>
    <name evidence="1" type="ORF">SGFS_069760</name>
</gene>
<name>A0ABM7FF76_9ACTN</name>
<dbReference type="RefSeq" id="WP_286256014.1">
    <property type="nucleotide sequence ID" value="NZ_AP018448.1"/>
</dbReference>
<dbReference type="EMBL" id="AP018448">
    <property type="protein sequence ID" value="BBC35682.1"/>
    <property type="molecule type" value="Genomic_DNA"/>
</dbReference>
<dbReference type="Proteomes" id="UP001321542">
    <property type="component" value="Chromosome"/>
</dbReference>
<organism evidence="1 2">
    <name type="scientific">Streptomyces graminofaciens</name>
    <dbReference type="NCBI Taxonomy" id="68212"/>
    <lineage>
        <taxon>Bacteria</taxon>
        <taxon>Bacillati</taxon>
        <taxon>Actinomycetota</taxon>
        <taxon>Actinomycetes</taxon>
        <taxon>Kitasatosporales</taxon>
        <taxon>Streptomycetaceae</taxon>
        <taxon>Streptomyces</taxon>
    </lineage>
</organism>
<evidence type="ECO:0000313" key="2">
    <source>
        <dbReference type="Proteomes" id="UP001321542"/>
    </source>
</evidence>
<proteinExistence type="predicted"/>
<reference evidence="1 2" key="2">
    <citation type="journal article" date="2023" name="ChemBioChem">
        <title>Acyltransferase Domain Exchange between Two Independent Type I Polyketide Synthases in the Same Producer Strain of Macrolide Antibiotics.</title>
        <authorList>
            <person name="Kudo F."/>
            <person name="Kishikawa K."/>
            <person name="Tsuboi K."/>
            <person name="Kido T."/>
            <person name="Usui T."/>
            <person name="Hashimoto J."/>
            <person name="Shin-Ya K."/>
            <person name="Miyanaga A."/>
            <person name="Eguchi T."/>
        </authorList>
    </citation>
    <scope>NUCLEOTIDE SEQUENCE [LARGE SCALE GENOMIC DNA]</scope>
    <source>
        <strain evidence="1 2">A-8890</strain>
    </source>
</reference>
<sequence>MATFPTGEFSIYVGLELAEDRTGFRYRTGWNSYDMAVHTVYLVNESTVDPARFLIENGRDHEDGSWSGVLRIARPARYAGHYLDSSDGWLCAVPSEGCRWRFHDEGDYCRMVQEGRGRTVKLTDTRQGVSRRLRCTLDPGFQDISVRRFQGSTRAGAGDAP</sequence>
<keyword evidence="2" id="KW-1185">Reference proteome</keyword>
<evidence type="ECO:0000313" key="1">
    <source>
        <dbReference type="EMBL" id="BBC35682.1"/>
    </source>
</evidence>
<reference evidence="1 2" key="1">
    <citation type="journal article" date="2010" name="ChemBioChem">
        <title>Cloning and characterization of the biosynthetic gene cluster of 16-membered macrolide antibiotic FD-891: involvement of a dual functional cytochrome P450 monooxygenase catalyzing epoxidation and hydroxylation.</title>
        <authorList>
            <person name="Kudo F."/>
            <person name="Motegi A."/>
            <person name="Mizoue K."/>
            <person name="Eguchi T."/>
        </authorList>
    </citation>
    <scope>NUCLEOTIDE SEQUENCE [LARGE SCALE GENOMIC DNA]</scope>
    <source>
        <strain evidence="1 2">A-8890</strain>
    </source>
</reference>
<accession>A0ABM7FF76</accession>
<protein>
    <submittedName>
        <fullName evidence="1">Uncharacterized protein</fullName>
    </submittedName>
</protein>